<sequence>MQPSLRENLSVIPVATVCILLAFWTRHADAQTPNQAEPSKKLPAVTVTGERVGSYKSDTVQVGTFRDMAPIDVPQTSNVITREVLDAQATTSLFGALRNTAGVTRSQLNGSTYDNIAIRGILVENRSNYRLNGSLPVINLIDIPMENKERVEVLKGASSLYYGFVPPSGIVNMVTKRASKDPILNVSVMANIYGGANTHIDAGRRFGSEQQFGARINLLAGREDIGIHNFSGHRALMSGAFDWRVNDKLSLKFDVEHYRKEVSEQAAIQAPAAVNGVITLPPVPNARRNLAGEWQKYDAEATNLLLRADYAISDNWGLLFELGKAQTRRDRNFSQFQNYDLSTGEGTLRTFFNRGQRWDNENIRAEVFGRLPGQFITHEVSLGFTGNERSQDPRTSSTFDTTQNLFNPVDIARRSPTVPFGPNRSKITDWGLYVSDRILIGGRLQAMLGVRSSFYESVGATTHYKAENINPSLSLMYKPVDNVSIYASYIEGVEESGQAPANRANNGEILAPAVSKQKEVGVKAIVAQGILLQVAYFDIKRASTTVDASNRFVLNGMAQYSGFELAASGEITKNLSLIASALFMEAKQLNRGNAETFGKIPDNTPERTASVFAEYRLPFIPGLALGSGVYYVGRRPVNTANQAFVDDYVILSLSARYATRIAGKRTMFQAVVDNATNSNYWSTAGNGLLGVGAPVMVKTVARVEF</sequence>
<dbReference type="InterPro" id="IPR000531">
    <property type="entry name" value="Beta-barrel_TonB"/>
</dbReference>
<dbReference type="SUPFAM" id="SSF56935">
    <property type="entry name" value="Porins"/>
    <property type="match status" value="1"/>
</dbReference>
<dbReference type="GO" id="GO:0038023">
    <property type="term" value="F:signaling receptor activity"/>
    <property type="evidence" value="ECO:0007669"/>
    <property type="project" value="InterPro"/>
</dbReference>
<keyword evidence="5 10" id="KW-0812">Transmembrane</keyword>
<dbReference type="Gene3D" id="2.40.170.20">
    <property type="entry name" value="TonB-dependent receptor, beta-barrel domain"/>
    <property type="match status" value="1"/>
</dbReference>
<dbReference type="InterPro" id="IPR037066">
    <property type="entry name" value="Plug_dom_sf"/>
</dbReference>
<dbReference type="PROSITE" id="PS52016">
    <property type="entry name" value="TONB_DEPENDENT_REC_3"/>
    <property type="match status" value="1"/>
</dbReference>
<dbReference type="GO" id="GO:0009279">
    <property type="term" value="C:cell outer membrane"/>
    <property type="evidence" value="ECO:0007669"/>
    <property type="project" value="UniProtKB-SubCell"/>
</dbReference>
<evidence type="ECO:0000259" key="12">
    <source>
        <dbReference type="Pfam" id="PF00593"/>
    </source>
</evidence>
<dbReference type="AlphaFoldDB" id="A0A1I4Y179"/>
<evidence type="ECO:0000256" key="9">
    <source>
        <dbReference type="ARBA" id="ARBA00023237"/>
    </source>
</evidence>
<keyword evidence="8" id="KW-0675">Receptor</keyword>
<comment type="subcellular location">
    <subcellularLocation>
        <location evidence="1 10">Cell outer membrane</location>
        <topology evidence="1 10">Multi-pass membrane protein</topology>
    </subcellularLocation>
</comment>
<keyword evidence="6 11" id="KW-0798">TonB box</keyword>
<gene>
    <name evidence="14" type="ORF">SAMN05216386_0446</name>
</gene>
<dbReference type="InterPro" id="IPR010105">
    <property type="entry name" value="TonB_sidphr_rcpt"/>
</dbReference>
<comment type="similarity">
    <text evidence="2 10 11">Belongs to the TonB-dependent receptor family.</text>
</comment>
<keyword evidence="9 10" id="KW-0998">Cell outer membrane</keyword>
<dbReference type="Proteomes" id="UP000183107">
    <property type="component" value="Unassembled WGS sequence"/>
</dbReference>
<dbReference type="PANTHER" id="PTHR32552:SF82">
    <property type="entry name" value="FCUA PROTEIN"/>
    <property type="match status" value="1"/>
</dbReference>
<evidence type="ECO:0000256" key="11">
    <source>
        <dbReference type="RuleBase" id="RU003357"/>
    </source>
</evidence>
<dbReference type="InterPro" id="IPR039426">
    <property type="entry name" value="TonB-dep_rcpt-like"/>
</dbReference>
<dbReference type="OrthoDB" id="8732650at2"/>
<evidence type="ECO:0000256" key="5">
    <source>
        <dbReference type="ARBA" id="ARBA00022692"/>
    </source>
</evidence>
<dbReference type="NCBIfam" id="TIGR01783">
    <property type="entry name" value="TonB-siderophor"/>
    <property type="match status" value="1"/>
</dbReference>
<dbReference type="InterPro" id="IPR036942">
    <property type="entry name" value="Beta-barrel_TonB_sf"/>
</dbReference>
<proteinExistence type="inferred from homology"/>
<dbReference type="GO" id="GO:0015891">
    <property type="term" value="P:siderophore transport"/>
    <property type="evidence" value="ECO:0007669"/>
    <property type="project" value="InterPro"/>
</dbReference>
<keyword evidence="4 10" id="KW-1134">Transmembrane beta strand</keyword>
<evidence type="ECO:0000256" key="6">
    <source>
        <dbReference type="ARBA" id="ARBA00023077"/>
    </source>
</evidence>
<keyword evidence="15" id="KW-1185">Reference proteome</keyword>
<dbReference type="Gene3D" id="2.170.130.10">
    <property type="entry name" value="TonB-dependent receptor, plug domain"/>
    <property type="match status" value="1"/>
</dbReference>
<dbReference type="STRING" id="1266925.GCA_000619905_00165"/>
<dbReference type="PANTHER" id="PTHR32552">
    <property type="entry name" value="FERRICHROME IRON RECEPTOR-RELATED"/>
    <property type="match status" value="1"/>
</dbReference>
<evidence type="ECO:0000256" key="3">
    <source>
        <dbReference type="ARBA" id="ARBA00022448"/>
    </source>
</evidence>
<feature type="domain" description="TonB-dependent receptor-like beta-barrel" evidence="12">
    <location>
        <begin position="283"/>
        <end position="674"/>
    </location>
</feature>
<evidence type="ECO:0000256" key="2">
    <source>
        <dbReference type="ARBA" id="ARBA00009810"/>
    </source>
</evidence>
<protein>
    <submittedName>
        <fullName evidence="14">Iron complex outermembrane recepter protein</fullName>
    </submittedName>
</protein>
<evidence type="ECO:0000256" key="1">
    <source>
        <dbReference type="ARBA" id="ARBA00004571"/>
    </source>
</evidence>
<keyword evidence="3 10" id="KW-0813">Transport</keyword>
<evidence type="ECO:0000313" key="14">
    <source>
        <dbReference type="EMBL" id="SFN31795.1"/>
    </source>
</evidence>
<evidence type="ECO:0000256" key="7">
    <source>
        <dbReference type="ARBA" id="ARBA00023136"/>
    </source>
</evidence>
<accession>A0A1I4Y179</accession>
<organism evidence="14 15">
    <name type="scientific">Nitrosospira briensis</name>
    <dbReference type="NCBI Taxonomy" id="35799"/>
    <lineage>
        <taxon>Bacteria</taxon>
        <taxon>Pseudomonadati</taxon>
        <taxon>Pseudomonadota</taxon>
        <taxon>Betaproteobacteria</taxon>
        <taxon>Nitrosomonadales</taxon>
        <taxon>Nitrosomonadaceae</taxon>
        <taxon>Nitrosospira</taxon>
    </lineage>
</organism>
<dbReference type="GO" id="GO:0015344">
    <property type="term" value="F:siderophore uptake transmembrane transporter activity"/>
    <property type="evidence" value="ECO:0007669"/>
    <property type="project" value="TreeGrafter"/>
</dbReference>
<evidence type="ECO:0000256" key="4">
    <source>
        <dbReference type="ARBA" id="ARBA00022452"/>
    </source>
</evidence>
<dbReference type="RefSeq" id="WP_074795462.1">
    <property type="nucleotide sequence ID" value="NZ_FOVJ01000001.1"/>
</dbReference>
<dbReference type="Pfam" id="PF07715">
    <property type="entry name" value="Plug"/>
    <property type="match status" value="1"/>
</dbReference>
<evidence type="ECO:0000259" key="13">
    <source>
        <dbReference type="Pfam" id="PF07715"/>
    </source>
</evidence>
<name>A0A1I4Y179_9PROT</name>
<reference evidence="15" key="1">
    <citation type="submission" date="2016-10" db="EMBL/GenBank/DDBJ databases">
        <authorList>
            <person name="Varghese N."/>
        </authorList>
    </citation>
    <scope>NUCLEOTIDE SEQUENCE [LARGE SCALE GENOMIC DNA]</scope>
    <source>
        <strain evidence="15">Nsp8</strain>
    </source>
</reference>
<dbReference type="Pfam" id="PF00593">
    <property type="entry name" value="TonB_dep_Rec_b-barrel"/>
    <property type="match status" value="1"/>
</dbReference>
<dbReference type="EMBL" id="FOVJ01000001">
    <property type="protein sequence ID" value="SFN31795.1"/>
    <property type="molecule type" value="Genomic_DNA"/>
</dbReference>
<evidence type="ECO:0000256" key="10">
    <source>
        <dbReference type="PROSITE-ProRule" id="PRU01360"/>
    </source>
</evidence>
<dbReference type="InterPro" id="IPR012910">
    <property type="entry name" value="Plug_dom"/>
</dbReference>
<dbReference type="CDD" id="cd01347">
    <property type="entry name" value="ligand_gated_channel"/>
    <property type="match status" value="1"/>
</dbReference>
<evidence type="ECO:0000256" key="8">
    <source>
        <dbReference type="ARBA" id="ARBA00023170"/>
    </source>
</evidence>
<evidence type="ECO:0000313" key="15">
    <source>
        <dbReference type="Proteomes" id="UP000183107"/>
    </source>
</evidence>
<feature type="domain" description="TonB-dependent receptor plug" evidence="13">
    <location>
        <begin position="71"/>
        <end position="167"/>
    </location>
</feature>
<keyword evidence="7 10" id="KW-0472">Membrane</keyword>